<name>A0ABY2TU04_9SPIR</name>
<protein>
    <submittedName>
        <fullName evidence="1">DUF1848 domain-containing protein</fullName>
    </submittedName>
</protein>
<comment type="caution">
    <text evidence="1">The sequence shown here is derived from an EMBL/GenBank/DDBJ whole genome shotgun (WGS) entry which is preliminary data.</text>
</comment>
<sequence length="321" mass="37759">MVHDSNKYIVCASRRTDIPSYYSEWFFNRIKEKYVCVRNPINIRQVSKIDLSAEFVDCIVFWSKNPEPMIDKLDLLKNYKYYFQFTLTSYGADIEKNIPSKREKIFYAFKKLSDKIGYKKVIWRYDPIIITDKYGLDYHKKYFEKISKTLSGYTKKCIISFMDIYSKVKRNMKEIKFYDINKDTDSIMELSKHISEVGKACDIKIETCAEEIELKDFGIGHAKCIDDKLISEIIGYDINAKKDKNQRLTCGCIESVDIGAYNTCLSKCLYCYANYSYSKIEKMTRKYNKNSPILCDSISNSDKIIDKKPYILKKEQAIFDL</sequence>
<dbReference type="RefSeq" id="WP_137997326.1">
    <property type="nucleotide sequence ID" value="NZ_SJDU01000016.1"/>
</dbReference>
<gene>
    <name evidence="1" type="ORF">EZH24_01280</name>
</gene>
<evidence type="ECO:0000313" key="1">
    <source>
        <dbReference type="EMBL" id="TKZ36210.1"/>
    </source>
</evidence>
<organism evidence="1 2">
    <name type="scientific">Brachyspira catarrhinii</name>
    <dbReference type="NCBI Taxonomy" id="2528966"/>
    <lineage>
        <taxon>Bacteria</taxon>
        <taxon>Pseudomonadati</taxon>
        <taxon>Spirochaetota</taxon>
        <taxon>Spirochaetia</taxon>
        <taxon>Brachyspirales</taxon>
        <taxon>Brachyspiraceae</taxon>
        <taxon>Brachyspira</taxon>
    </lineage>
</organism>
<dbReference type="EMBL" id="SJDU01000016">
    <property type="protein sequence ID" value="TKZ36210.1"/>
    <property type="molecule type" value="Genomic_DNA"/>
</dbReference>
<proteinExistence type="predicted"/>
<dbReference type="Proteomes" id="UP000310168">
    <property type="component" value="Unassembled WGS sequence"/>
</dbReference>
<dbReference type="Pfam" id="PF08902">
    <property type="entry name" value="DUF1848"/>
    <property type="match status" value="1"/>
</dbReference>
<keyword evidence="2" id="KW-1185">Reference proteome</keyword>
<evidence type="ECO:0000313" key="2">
    <source>
        <dbReference type="Proteomes" id="UP000310168"/>
    </source>
</evidence>
<accession>A0ABY2TU04</accession>
<dbReference type="InterPro" id="IPR014998">
    <property type="entry name" value="DUF1848"/>
</dbReference>
<reference evidence="1 2" key="1">
    <citation type="journal article" date="2019" name="Anaerobe">
        <title>Brachyspira catarrhinii sp. nov., an anaerobic intestinal spirochaete isolated from vervet monkeys may have been misidentified as Brachyspira aalborgi in previous studies.</title>
        <authorList>
            <person name="Phillips N.D."/>
            <person name="La T."/>
            <person name="Hampson D.J."/>
        </authorList>
    </citation>
    <scope>NUCLEOTIDE SEQUENCE [LARGE SCALE GENOMIC DNA]</scope>
    <source>
        <strain evidence="1 2">Z12</strain>
    </source>
</reference>